<accession>A0A562D6Z0</accession>
<dbReference type="Proteomes" id="UP000317573">
    <property type="component" value="Unassembled WGS sequence"/>
</dbReference>
<evidence type="ECO:0000313" key="4">
    <source>
        <dbReference type="Proteomes" id="UP000317573"/>
    </source>
</evidence>
<organism evidence="3 4">
    <name type="scientific">Rhodococcus rhodochrous J45</name>
    <dbReference type="NCBI Taxonomy" id="935266"/>
    <lineage>
        <taxon>Bacteria</taxon>
        <taxon>Bacillati</taxon>
        <taxon>Actinomycetota</taxon>
        <taxon>Actinomycetes</taxon>
        <taxon>Mycobacteriales</taxon>
        <taxon>Nocardiaceae</taxon>
        <taxon>Rhodococcus</taxon>
    </lineage>
</organism>
<feature type="transmembrane region" description="Helical" evidence="1">
    <location>
        <begin position="21"/>
        <end position="46"/>
    </location>
</feature>
<name>A0A562D6Z0_RHORH</name>
<gene>
    <name evidence="3" type="ORF">L618_000900001730</name>
</gene>
<protein>
    <recommendedName>
        <fullName evidence="2">DUF7144 domain-containing protein</fullName>
    </recommendedName>
</protein>
<evidence type="ECO:0000313" key="3">
    <source>
        <dbReference type="EMBL" id="TWH05368.1"/>
    </source>
</evidence>
<keyword evidence="1" id="KW-1133">Transmembrane helix</keyword>
<feature type="transmembrane region" description="Helical" evidence="1">
    <location>
        <begin position="116"/>
        <end position="134"/>
    </location>
</feature>
<feature type="transmembrane region" description="Helical" evidence="1">
    <location>
        <begin position="66"/>
        <end position="86"/>
    </location>
</feature>
<keyword evidence="1" id="KW-0472">Membrane</keyword>
<dbReference type="RefSeq" id="WP_145693464.1">
    <property type="nucleotide sequence ID" value="NZ_VLJT01000094.1"/>
</dbReference>
<feature type="transmembrane region" description="Helical" evidence="1">
    <location>
        <begin position="93"/>
        <end position="110"/>
    </location>
</feature>
<dbReference type="AlphaFoldDB" id="A0A562D6Z0"/>
<dbReference type="InterPro" id="IPR055568">
    <property type="entry name" value="DUF7144"/>
</dbReference>
<proteinExistence type="predicted"/>
<evidence type="ECO:0000259" key="2">
    <source>
        <dbReference type="Pfam" id="PF23636"/>
    </source>
</evidence>
<evidence type="ECO:0000256" key="1">
    <source>
        <dbReference type="SAM" id="Phobius"/>
    </source>
</evidence>
<comment type="caution">
    <text evidence="3">The sequence shown here is derived from an EMBL/GenBank/DDBJ whole genome shotgun (WGS) entry which is preliminary data.</text>
</comment>
<sequence>MSHGAHAEQEHMTIGQGLAAAMSVGAAIILTLIGALQILQGIAAVAGDELLVAGPEYTFAFDLTTWGWIHIVIGVAMAVVGIALIAGATWARVVAIVIAALSIVANFLWLPNYPGWAILIIALDVMVIWAISAWNPRAVYS</sequence>
<keyword evidence="1" id="KW-0812">Transmembrane</keyword>
<dbReference type="Pfam" id="PF23636">
    <property type="entry name" value="DUF7144"/>
    <property type="match status" value="1"/>
</dbReference>
<dbReference type="EMBL" id="VLJT01000094">
    <property type="protein sequence ID" value="TWH05368.1"/>
    <property type="molecule type" value="Genomic_DNA"/>
</dbReference>
<reference evidence="3 4" key="1">
    <citation type="submission" date="2019-07" db="EMBL/GenBank/DDBJ databases">
        <title>Genome sequencing of lignin-degrading bacterial isolates.</title>
        <authorList>
            <person name="Gladden J."/>
        </authorList>
    </citation>
    <scope>NUCLEOTIDE SEQUENCE [LARGE SCALE GENOMIC DNA]</scope>
    <source>
        <strain evidence="3 4">J45</strain>
    </source>
</reference>
<feature type="domain" description="DUF7144" evidence="2">
    <location>
        <begin position="23"/>
        <end position="135"/>
    </location>
</feature>